<accession>A0AAJ5Z6U2</accession>
<evidence type="ECO:0000313" key="1">
    <source>
        <dbReference type="EMBL" id="WFD16984.1"/>
    </source>
</evidence>
<proteinExistence type="predicted"/>
<keyword evidence="2" id="KW-1185">Reference proteome</keyword>
<dbReference type="Proteomes" id="UP001217582">
    <property type="component" value="Chromosome 6"/>
</dbReference>
<evidence type="ECO:0000313" key="2">
    <source>
        <dbReference type="Proteomes" id="UP001217582"/>
    </source>
</evidence>
<name>A0AAJ5Z6U2_9BASI</name>
<gene>
    <name evidence="1" type="ORF">MARU1_003029</name>
</gene>
<dbReference type="EMBL" id="CP119921">
    <property type="protein sequence ID" value="WFD16984.1"/>
    <property type="molecule type" value="Genomic_DNA"/>
</dbReference>
<sequence>MWALRASVRATRRVVARPYSTGGKSRHALVYSEIFPPMFRVLAYSTATYFAMHLMWVTLASAEERRAQAAEIEGLRTEIRAAQGK</sequence>
<reference evidence="1 2" key="1">
    <citation type="submission" date="2023-03" db="EMBL/GenBank/DDBJ databases">
        <title>Mating type loci evolution in Malassezia.</title>
        <authorList>
            <person name="Coelho M.A."/>
        </authorList>
    </citation>
    <scope>NUCLEOTIDE SEQUENCE [LARGE SCALE GENOMIC DNA]</scope>
    <source>
        <strain evidence="1 2">CBS 13387</strain>
    </source>
</reference>
<protein>
    <submittedName>
        <fullName evidence="1">Uncharacterized protein</fullName>
    </submittedName>
</protein>
<organism evidence="1 2">
    <name type="scientific">Malassezia arunalokei</name>
    <dbReference type="NCBI Taxonomy" id="1514897"/>
    <lineage>
        <taxon>Eukaryota</taxon>
        <taxon>Fungi</taxon>
        <taxon>Dikarya</taxon>
        <taxon>Basidiomycota</taxon>
        <taxon>Ustilaginomycotina</taxon>
        <taxon>Malasseziomycetes</taxon>
        <taxon>Malasseziales</taxon>
        <taxon>Malasseziaceae</taxon>
        <taxon>Malassezia</taxon>
    </lineage>
</organism>
<dbReference type="AlphaFoldDB" id="A0AAJ5Z6U2"/>